<protein>
    <submittedName>
        <fullName evidence="2">IPT/TIG domain-containing protein</fullName>
    </submittedName>
</protein>
<evidence type="ECO:0000313" key="3">
    <source>
        <dbReference type="Proteomes" id="UP001589590"/>
    </source>
</evidence>
<dbReference type="InterPro" id="IPR015915">
    <property type="entry name" value="Kelch-typ_b-propeller"/>
</dbReference>
<reference evidence="2 3" key="1">
    <citation type="submission" date="2024-09" db="EMBL/GenBank/DDBJ databases">
        <authorList>
            <person name="Sun Q."/>
            <person name="Mori K."/>
        </authorList>
    </citation>
    <scope>NUCLEOTIDE SEQUENCE [LARGE SCALE GENOMIC DNA]</scope>
    <source>
        <strain evidence="2 3">CECT 8300</strain>
    </source>
</reference>
<proteinExistence type="predicted"/>
<organism evidence="2 3">
    <name type="scientific">Algibacter miyuki</name>
    <dbReference type="NCBI Taxonomy" id="1306933"/>
    <lineage>
        <taxon>Bacteria</taxon>
        <taxon>Pseudomonadati</taxon>
        <taxon>Bacteroidota</taxon>
        <taxon>Flavobacteriia</taxon>
        <taxon>Flavobacteriales</taxon>
        <taxon>Flavobacteriaceae</taxon>
        <taxon>Algibacter</taxon>
    </lineage>
</organism>
<feature type="domain" description="IPT/TIG" evidence="1">
    <location>
        <begin position="589"/>
        <end position="645"/>
    </location>
</feature>
<dbReference type="RefSeq" id="WP_290273900.1">
    <property type="nucleotide sequence ID" value="NZ_JAUFQP010000013.1"/>
</dbReference>
<name>A0ABV5GY22_9FLAO</name>
<evidence type="ECO:0000313" key="2">
    <source>
        <dbReference type="EMBL" id="MFB9104541.1"/>
    </source>
</evidence>
<keyword evidence="3" id="KW-1185">Reference proteome</keyword>
<dbReference type="EMBL" id="JBHMFA010000005">
    <property type="protein sequence ID" value="MFB9104541.1"/>
    <property type="molecule type" value="Genomic_DNA"/>
</dbReference>
<dbReference type="InterPro" id="IPR013783">
    <property type="entry name" value="Ig-like_fold"/>
</dbReference>
<dbReference type="Gene3D" id="2.120.10.80">
    <property type="entry name" value="Kelch-type beta propeller"/>
    <property type="match status" value="1"/>
</dbReference>
<evidence type="ECO:0000259" key="1">
    <source>
        <dbReference type="Pfam" id="PF01833"/>
    </source>
</evidence>
<dbReference type="SUPFAM" id="SSF117281">
    <property type="entry name" value="Kelch motif"/>
    <property type="match status" value="1"/>
</dbReference>
<dbReference type="Pfam" id="PF01833">
    <property type="entry name" value="TIG"/>
    <property type="match status" value="1"/>
</dbReference>
<dbReference type="CDD" id="cd00603">
    <property type="entry name" value="IPT_PCSR"/>
    <property type="match status" value="1"/>
</dbReference>
<dbReference type="PROSITE" id="PS51257">
    <property type="entry name" value="PROKAR_LIPOPROTEIN"/>
    <property type="match status" value="1"/>
</dbReference>
<accession>A0ABV5GY22</accession>
<dbReference type="SUPFAM" id="SSF81296">
    <property type="entry name" value="E set domains"/>
    <property type="match status" value="1"/>
</dbReference>
<comment type="caution">
    <text evidence="2">The sequence shown here is derived from an EMBL/GenBank/DDBJ whole genome shotgun (WGS) entry which is preliminary data.</text>
</comment>
<dbReference type="InterPro" id="IPR014756">
    <property type="entry name" value="Ig_E-set"/>
</dbReference>
<dbReference type="InterPro" id="IPR002909">
    <property type="entry name" value="IPT_dom"/>
</dbReference>
<gene>
    <name evidence="2" type="ORF">ACFFU1_06515</name>
</gene>
<dbReference type="Gene3D" id="2.60.40.10">
    <property type="entry name" value="Immunoglobulins"/>
    <property type="match status" value="3"/>
</dbReference>
<dbReference type="Proteomes" id="UP001589590">
    <property type="component" value="Unassembled WGS sequence"/>
</dbReference>
<sequence>MIKKITLLITIAFFISCVEDESLNENNNKSVEISSFVIDNNTETGIKTTTNLNITGFDGFSFQNHGVVILHKDSTVRTISQGALTKNSFESVINSGIVKGNAYSVFPYVMAENQFVYGDTLDFISRLDIKIKVNEIRPLNGFVYDTISIIGENFCKSLSDTRTQFLLNNNYQNVIFESDSLIKAVITPYIDASKLTPTVRNCGVDTIMPDVFKINPPKLDSLSSAEAYVGDNAFIYGENFHSQISHVWINDIEASLNKERLDIDKLEFTVPEGLPEDLLNLKIKVLDTVIEKQGYYKSTSPVIKSLDKRDTGFLDTLTIKGDYLKQKNVTTKVFVGGREQKILSVSNEEIQFVISEYFSEESSKLLLKLGSFELEEDLNMLPPEIVSFDKSKYHLYDDFVTFKTKYFIANSSSNISIGGVTLKSSSYRFEDVDEKGNVTLSISDWLEAQVYRYPSFIFAETGQLKVEIKTQFGTSEKNINIFPPKIESIANNSLFISSSTDYIELSGLDFGYKGVSKVYIDDEVVVDPYTSAYNLFNTQINFQIPSNVKAGDHKLKVETGGQFSNEIAFNVKEITATGISNSSGAREIDLFTITGNNLENKYSYVIKVNGIRCTVVNASKTQVEFTIPYYTALESNMPVTIEYGDAVIDVGIIDGFEPHAKLTNYKDQGYNYLAHSSSHFEYNNKLYFISDTGIFLFDIDSESWIKVESNMPFSNYLDSNGKNYISQVGDKIYIPLGKTFYPYDMVKKTWETPIQLSLEEGNRMVYGIVTDESTAYIIEGLSLKSNTTFVKYDLENHTKQTLTQPSYTMGASGLGDELYYHNGKVYLDGRDVNINVYDIKTDQWEDIGFPTNYKYFYDNNLYVYKNVLYFSGGQGNEGLQYNLYGYDLSTKVWTEKTPLLLKLGKHAVWGNEDFLYFGLGAQTYVSYENREMIKYDIKKDNR</sequence>